<organism evidence="1 2">
    <name type="scientific">Xenorhabdus szentirmaii DSM 16338</name>
    <dbReference type="NCBI Taxonomy" id="1427518"/>
    <lineage>
        <taxon>Bacteria</taxon>
        <taxon>Pseudomonadati</taxon>
        <taxon>Pseudomonadota</taxon>
        <taxon>Gammaproteobacteria</taxon>
        <taxon>Enterobacterales</taxon>
        <taxon>Morganellaceae</taxon>
        <taxon>Xenorhabdus</taxon>
    </lineage>
</organism>
<name>W1J393_9GAMM</name>
<protein>
    <submittedName>
        <fullName evidence="1">Uncharacterized protein</fullName>
    </submittedName>
</protein>
<dbReference type="EMBL" id="CBXF010000130">
    <property type="protein sequence ID" value="CDL85232.1"/>
    <property type="molecule type" value="Genomic_DNA"/>
</dbReference>
<dbReference type="Proteomes" id="UP000019202">
    <property type="component" value="Unassembled WGS sequence"/>
</dbReference>
<dbReference type="RefSeq" id="WP_051462569.1">
    <property type="nucleotide sequence ID" value="NZ_CAWLWS010000130.1"/>
</dbReference>
<dbReference type="OrthoDB" id="9814088at2"/>
<dbReference type="AlphaFoldDB" id="W1J393"/>
<evidence type="ECO:0000313" key="1">
    <source>
        <dbReference type="EMBL" id="CDL85232.1"/>
    </source>
</evidence>
<proteinExistence type="predicted"/>
<gene>
    <name evidence="1" type="ORF">XSR1_680007</name>
</gene>
<comment type="caution">
    <text evidence="1">The sequence shown here is derived from an EMBL/GenBank/DDBJ whole genome shotgun (WGS) entry which is preliminary data.</text>
</comment>
<evidence type="ECO:0000313" key="2">
    <source>
        <dbReference type="Proteomes" id="UP000019202"/>
    </source>
</evidence>
<accession>W1J393</accession>
<sequence>MFGGVHIENVPSRLNKQQFSHYLKSGDLFLKDRGVVYRKEGDFQAYDLYHTLLNDKKTWLQENADNIVYPDSGDDVLKTKVAEYYRGHRQSSLVSGLATALFGDHYQTAMAGYGETASPSLITELITEYLRSKLNAYSDDKANMLGTGTEQLAQFLKTGAYDAARFISSALGCKTYRAPSQYRNAEDFERELSQQRQIIAERINNTVAGHGKAAAHQAYRMFTSALNANLATVVERVQAFPGYQRFDANYTQDSGVFATDFANLFADAVALGFIEGLEITESLFLMVQQRDELVDKIHSRYSKSRYEATFWDKIQVKAGLLTQESVDHANAEKARLEQEAQEIRVAQLEKNIMVKTNSTAIRGGKGANRYDYAPDGCYCLNDTRGKAGALFEVKEELKADFDAKYYNGRNPGDELAGSWWLISKAHALDDILSVIQKYEQ</sequence>
<dbReference type="STRING" id="1427518.XSR1_680007"/>
<reference evidence="1" key="1">
    <citation type="submission" date="2013-11" db="EMBL/GenBank/DDBJ databases">
        <title>Draft genome sequence and annotation of the entomopathogenic bacteria, Xenorhabdus cabanillasi strain JM26 and Xenorhabdus szentirmai strain DSM 16338.</title>
        <authorList>
            <person name="Gualtieri M."/>
            <person name="Ogier J.C."/>
            <person name="Pages S."/>
            <person name="Givaudan A."/>
            <person name="Gaudriault S."/>
        </authorList>
    </citation>
    <scope>NUCLEOTIDE SEQUENCE [LARGE SCALE GENOMIC DNA]</scope>
    <source>
        <strain evidence="1">DSM 16338</strain>
    </source>
</reference>
<keyword evidence="2" id="KW-1185">Reference proteome</keyword>